<dbReference type="RefSeq" id="WP_367855066.1">
    <property type="nucleotide sequence ID" value="NZ_JBFOHK010000004.1"/>
</dbReference>
<evidence type="ECO:0000259" key="2">
    <source>
        <dbReference type="Pfam" id="PF14534"/>
    </source>
</evidence>
<dbReference type="Proteomes" id="UP001556220">
    <property type="component" value="Unassembled WGS sequence"/>
</dbReference>
<dbReference type="Pfam" id="PF14534">
    <property type="entry name" value="DUF4440"/>
    <property type="match status" value="1"/>
</dbReference>
<proteinExistence type="predicted"/>
<reference evidence="3 4" key="1">
    <citation type="submission" date="2024-06" db="EMBL/GenBank/DDBJ databases">
        <authorList>
            <person name="Woo H."/>
        </authorList>
    </citation>
    <scope>NUCLEOTIDE SEQUENCE [LARGE SCALE GENOMIC DNA]</scope>
    <source>
        <strain evidence="3 4">Si-c</strain>
    </source>
</reference>
<dbReference type="InterPro" id="IPR032710">
    <property type="entry name" value="NTF2-like_dom_sf"/>
</dbReference>
<accession>A0ABV3QIR2</accession>
<dbReference type="InterPro" id="IPR027843">
    <property type="entry name" value="DUF4440"/>
</dbReference>
<organism evidence="3 4">
    <name type="scientific">Rhodanobacter lycopersici</name>
    <dbReference type="NCBI Taxonomy" id="3162487"/>
    <lineage>
        <taxon>Bacteria</taxon>
        <taxon>Pseudomonadati</taxon>
        <taxon>Pseudomonadota</taxon>
        <taxon>Gammaproteobacteria</taxon>
        <taxon>Lysobacterales</taxon>
        <taxon>Rhodanobacteraceae</taxon>
        <taxon>Rhodanobacter</taxon>
    </lineage>
</organism>
<gene>
    <name evidence="3" type="ORF">ABQJ54_14710</name>
</gene>
<dbReference type="SUPFAM" id="SSF54427">
    <property type="entry name" value="NTF2-like"/>
    <property type="match status" value="1"/>
</dbReference>
<protein>
    <submittedName>
        <fullName evidence="3">DUF4440 domain-containing protein</fullName>
    </submittedName>
</protein>
<feature type="domain" description="DUF4440" evidence="2">
    <location>
        <begin position="51"/>
        <end position="154"/>
    </location>
</feature>
<comment type="caution">
    <text evidence="3">The sequence shown here is derived from an EMBL/GenBank/DDBJ whole genome shotgun (WGS) entry which is preliminary data.</text>
</comment>
<keyword evidence="1" id="KW-0732">Signal</keyword>
<dbReference type="EMBL" id="JBFOHK010000004">
    <property type="protein sequence ID" value="MEW9573006.1"/>
    <property type="molecule type" value="Genomic_DNA"/>
</dbReference>
<feature type="chain" id="PRO_5045414960" evidence="1">
    <location>
        <begin position="23"/>
        <end position="166"/>
    </location>
</feature>
<evidence type="ECO:0000313" key="3">
    <source>
        <dbReference type="EMBL" id="MEW9573006.1"/>
    </source>
</evidence>
<feature type="signal peptide" evidence="1">
    <location>
        <begin position="1"/>
        <end position="22"/>
    </location>
</feature>
<dbReference type="Gene3D" id="3.10.450.50">
    <property type="match status" value="1"/>
</dbReference>
<evidence type="ECO:0000313" key="4">
    <source>
        <dbReference type="Proteomes" id="UP001556220"/>
    </source>
</evidence>
<evidence type="ECO:0000256" key="1">
    <source>
        <dbReference type="SAM" id="SignalP"/>
    </source>
</evidence>
<name>A0ABV3QIR2_9GAMM</name>
<keyword evidence="4" id="KW-1185">Reference proteome</keyword>
<sequence>MTNKRISCVALVAMSLPWVANATPPIVCDTASSPLPAAAATSGVVAQRLVAEERASWNLAIQRNAGAYRAFHAPDFITVTGGGVVGKAASEASTMDARVRFDRCALSGFDVRLVAPNAALVTYRVQAAGLDHGKAFRLDGYASSLWMKRNGSWLNVFYQATPASRQ</sequence>